<dbReference type="EMBL" id="JBHSRI010000018">
    <property type="protein sequence ID" value="MFC6040097.1"/>
    <property type="molecule type" value="Genomic_DNA"/>
</dbReference>
<feature type="domain" description="3-hydroxyacyl-CoA dehydrogenase C-terminal" evidence="4">
    <location>
        <begin position="186"/>
        <end position="281"/>
    </location>
</feature>
<dbReference type="InterPro" id="IPR006176">
    <property type="entry name" value="3-OHacyl-CoA_DH_NAD-bd"/>
</dbReference>
<proteinExistence type="inferred from homology"/>
<dbReference type="InterPro" id="IPR022694">
    <property type="entry name" value="3-OHacyl-CoA_DH"/>
</dbReference>
<comment type="caution">
    <text evidence="6">The sequence shown here is derived from an EMBL/GenBank/DDBJ whole genome shotgun (WGS) entry which is preliminary data.</text>
</comment>
<gene>
    <name evidence="6" type="ORF">ACFPYN_11755</name>
</gene>
<dbReference type="Gene3D" id="3.40.50.720">
    <property type="entry name" value="NAD(P)-binding Rossmann-like Domain"/>
    <property type="match status" value="1"/>
</dbReference>
<dbReference type="Gene3D" id="1.10.1040.10">
    <property type="entry name" value="N-(1-d-carboxylethyl)-l-norvaline Dehydrogenase, domain 2"/>
    <property type="match status" value="1"/>
</dbReference>
<dbReference type="InterPro" id="IPR006108">
    <property type="entry name" value="3HC_DH_C"/>
</dbReference>
<comment type="similarity">
    <text evidence="2">Belongs to the 3-hydroxyacyl-CoA dehydrogenase family.</text>
</comment>
<dbReference type="InterPro" id="IPR036291">
    <property type="entry name" value="NAD(P)-bd_dom_sf"/>
</dbReference>
<evidence type="ECO:0000259" key="5">
    <source>
        <dbReference type="Pfam" id="PF02737"/>
    </source>
</evidence>
<dbReference type="Proteomes" id="UP001596170">
    <property type="component" value="Unassembled WGS sequence"/>
</dbReference>
<dbReference type="PIRSF" id="PIRSF000105">
    <property type="entry name" value="HCDH"/>
    <property type="match status" value="1"/>
</dbReference>
<keyword evidence="7" id="KW-1185">Reference proteome</keyword>
<keyword evidence="3" id="KW-0560">Oxidoreductase</keyword>
<dbReference type="Pfam" id="PF02737">
    <property type="entry name" value="3HCDH_N"/>
    <property type="match status" value="1"/>
</dbReference>
<dbReference type="Pfam" id="PF00725">
    <property type="entry name" value="3HCDH"/>
    <property type="match status" value="1"/>
</dbReference>
<organism evidence="6 7">
    <name type="scientific">Paenisporosarcina macmurdoensis</name>
    <dbReference type="NCBI Taxonomy" id="212659"/>
    <lineage>
        <taxon>Bacteria</taxon>
        <taxon>Bacillati</taxon>
        <taxon>Bacillota</taxon>
        <taxon>Bacilli</taxon>
        <taxon>Bacillales</taxon>
        <taxon>Caryophanaceae</taxon>
        <taxon>Paenisporosarcina</taxon>
    </lineage>
</organism>
<dbReference type="NCBIfam" id="NF006722">
    <property type="entry name" value="PRK09260.1"/>
    <property type="match status" value="1"/>
</dbReference>
<evidence type="ECO:0000256" key="2">
    <source>
        <dbReference type="ARBA" id="ARBA00009463"/>
    </source>
</evidence>
<evidence type="ECO:0000313" key="7">
    <source>
        <dbReference type="Proteomes" id="UP001596170"/>
    </source>
</evidence>
<protein>
    <submittedName>
        <fullName evidence="6">3-hydroxyacyl-CoA dehydrogenase</fullName>
    </submittedName>
</protein>
<evidence type="ECO:0000259" key="4">
    <source>
        <dbReference type="Pfam" id="PF00725"/>
    </source>
</evidence>
<sequence length="290" mass="31993">MIQQIVVVGSGLMGRGIAYVGAVGGYAVTVVDINEAALQNAKQEIETIIKKGLSLGKISSEKAEQAHRNLRFESDLSKAAGLADLIIEAVPEEMAIKKKVFETIEQYAPAHCYFATNTSTMSPTEIASFAKRPEKTIAMHFFNPVHKMPLVEIVRGLETSDETAVTIRQVAVNMGKETVVIKEFPGFITSRISALVGNEAFYMLQEGLGTPEEIDKAIKLGLNYPMGPFELVDLVGLDTRLNNLRYLHEKLGEKYRPAPILEQYVKAGRLGRKSGKGVYDYTIEEELIKK</sequence>
<dbReference type="RefSeq" id="WP_377734381.1">
    <property type="nucleotide sequence ID" value="NZ_JBHSRI010000018.1"/>
</dbReference>
<reference evidence="7" key="1">
    <citation type="journal article" date="2019" name="Int. J. Syst. Evol. Microbiol.">
        <title>The Global Catalogue of Microorganisms (GCM) 10K type strain sequencing project: providing services to taxonomists for standard genome sequencing and annotation.</title>
        <authorList>
            <consortium name="The Broad Institute Genomics Platform"/>
            <consortium name="The Broad Institute Genome Sequencing Center for Infectious Disease"/>
            <person name="Wu L."/>
            <person name="Ma J."/>
        </authorList>
    </citation>
    <scope>NUCLEOTIDE SEQUENCE [LARGE SCALE GENOMIC DNA]</scope>
    <source>
        <strain evidence="7">CCUG 54527</strain>
    </source>
</reference>
<feature type="domain" description="3-hydroxyacyl-CoA dehydrogenase NAD binding" evidence="5">
    <location>
        <begin position="4"/>
        <end position="183"/>
    </location>
</feature>
<dbReference type="InterPro" id="IPR013328">
    <property type="entry name" value="6PGD_dom2"/>
</dbReference>
<accession>A0ABW1LA84</accession>
<evidence type="ECO:0000256" key="1">
    <source>
        <dbReference type="ARBA" id="ARBA00005086"/>
    </source>
</evidence>
<dbReference type="SUPFAM" id="SSF48179">
    <property type="entry name" value="6-phosphogluconate dehydrogenase C-terminal domain-like"/>
    <property type="match status" value="1"/>
</dbReference>
<dbReference type="SUPFAM" id="SSF51735">
    <property type="entry name" value="NAD(P)-binding Rossmann-fold domains"/>
    <property type="match status" value="1"/>
</dbReference>
<evidence type="ECO:0000256" key="3">
    <source>
        <dbReference type="ARBA" id="ARBA00023002"/>
    </source>
</evidence>
<dbReference type="PANTHER" id="PTHR48075:SF5">
    <property type="entry name" value="3-HYDROXYBUTYRYL-COA DEHYDROGENASE"/>
    <property type="match status" value="1"/>
</dbReference>
<evidence type="ECO:0000313" key="6">
    <source>
        <dbReference type="EMBL" id="MFC6040097.1"/>
    </source>
</evidence>
<dbReference type="PANTHER" id="PTHR48075">
    <property type="entry name" value="3-HYDROXYACYL-COA DEHYDROGENASE FAMILY PROTEIN"/>
    <property type="match status" value="1"/>
</dbReference>
<dbReference type="InterPro" id="IPR008927">
    <property type="entry name" value="6-PGluconate_DH-like_C_sf"/>
</dbReference>
<comment type="pathway">
    <text evidence="1">Lipid metabolism; butanoate metabolism.</text>
</comment>
<name>A0ABW1LA84_9BACL</name>